<dbReference type="Pfam" id="PF21781">
    <property type="entry name" value="DUF6876"/>
    <property type="match status" value="1"/>
</dbReference>
<feature type="region of interest" description="Disordered" evidence="1">
    <location>
        <begin position="1"/>
        <end position="22"/>
    </location>
</feature>
<dbReference type="AlphaFoldDB" id="A0A2W4RGD7"/>
<accession>A0A2W4RGD7</accession>
<dbReference type="InterPro" id="IPR049241">
    <property type="entry name" value="DUF6876"/>
</dbReference>
<feature type="domain" description="DUF6876" evidence="2">
    <location>
        <begin position="82"/>
        <end position="131"/>
    </location>
</feature>
<dbReference type="EMBL" id="QJPH01000194">
    <property type="protein sequence ID" value="PZN83065.1"/>
    <property type="molecule type" value="Genomic_DNA"/>
</dbReference>
<dbReference type="Proteomes" id="UP000249396">
    <property type="component" value="Unassembled WGS sequence"/>
</dbReference>
<evidence type="ECO:0000313" key="3">
    <source>
        <dbReference type="EMBL" id="PZN83065.1"/>
    </source>
</evidence>
<organism evidence="3 4">
    <name type="scientific">Candidatus Methylumidiphilus alinenensis</name>
    <dbReference type="NCBI Taxonomy" id="2202197"/>
    <lineage>
        <taxon>Bacteria</taxon>
        <taxon>Pseudomonadati</taxon>
        <taxon>Pseudomonadota</taxon>
        <taxon>Gammaproteobacteria</taxon>
        <taxon>Methylococcales</taxon>
        <taxon>Candidatus Methylumidiphilus</taxon>
    </lineage>
</organism>
<protein>
    <recommendedName>
        <fullName evidence="2">DUF6876 domain-containing protein</fullName>
    </recommendedName>
</protein>
<proteinExistence type="predicted"/>
<reference evidence="3 4" key="1">
    <citation type="journal article" date="2018" name="Aquat. Microb. Ecol.">
        <title>Gammaproteobacterial methanotrophs dominate.</title>
        <authorList>
            <person name="Rissanen A.J."/>
            <person name="Saarenheimo J."/>
            <person name="Tiirola M."/>
            <person name="Peura S."/>
            <person name="Aalto S.L."/>
            <person name="Karvinen A."/>
            <person name="Nykanen H."/>
        </authorList>
    </citation>
    <scope>NUCLEOTIDE SEQUENCE [LARGE SCALE GENOMIC DNA]</scope>
    <source>
        <strain evidence="3">AMbin10</strain>
    </source>
</reference>
<comment type="caution">
    <text evidence="3">The sequence shown here is derived from an EMBL/GenBank/DDBJ whole genome shotgun (WGS) entry which is preliminary data.</text>
</comment>
<evidence type="ECO:0000313" key="4">
    <source>
        <dbReference type="Proteomes" id="UP000249396"/>
    </source>
</evidence>
<name>A0A2W4RGD7_9GAMM</name>
<evidence type="ECO:0000259" key="2">
    <source>
        <dbReference type="Pfam" id="PF21781"/>
    </source>
</evidence>
<gene>
    <name evidence="3" type="ORF">DM484_05320</name>
</gene>
<sequence length="222" mass="25089">MSTPSGSHSRLGLGFSRGVQSTSTGDKTMHILLQTLSMPHAMLLNRVESANPPQQPKKKRLTGPELEDYLLFQSPGNKRIMYENRHQHPLVKDMLYTDGVKLFAEEGGQGGAYWFLDMVASEIFPLLQELQKDPVSAHIELLVTEEDDDDNPLGYYGYGALGRIFVFKYNDTENYWKTRTNTPRMPLNADAEHIGSTDMQTGKWEFVIEGNVLMLRGELGKH</sequence>
<evidence type="ECO:0000256" key="1">
    <source>
        <dbReference type="SAM" id="MobiDB-lite"/>
    </source>
</evidence>